<organism evidence="2 3">
    <name type="scientific">Meloidogyne javanica</name>
    <name type="common">Root-knot nematode worm</name>
    <dbReference type="NCBI Taxonomy" id="6303"/>
    <lineage>
        <taxon>Eukaryota</taxon>
        <taxon>Metazoa</taxon>
        <taxon>Ecdysozoa</taxon>
        <taxon>Nematoda</taxon>
        <taxon>Chromadorea</taxon>
        <taxon>Rhabditida</taxon>
        <taxon>Tylenchina</taxon>
        <taxon>Tylenchomorpha</taxon>
        <taxon>Tylenchoidea</taxon>
        <taxon>Meloidogynidae</taxon>
        <taxon>Meloidogyninae</taxon>
        <taxon>Meloidogyne</taxon>
        <taxon>Meloidogyne incognita group</taxon>
    </lineage>
</organism>
<proteinExistence type="predicted"/>
<feature type="compositionally biased region" description="Low complexity" evidence="1">
    <location>
        <begin position="127"/>
        <end position="166"/>
    </location>
</feature>
<dbReference type="WBParaSite" id="scaffold11514_cov278.g15641">
    <property type="protein sequence ID" value="scaffold11514_cov278.g15641"/>
    <property type="gene ID" value="scaffold11514_cov278.g15641"/>
</dbReference>
<protein>
    <submittedName>
        <fullName evidence="3">Uncharacterized protein</fullName>
    </submittedName>
</protein>
<dbReference type="AlphaFoldDB" id="A0A915LJ68"/>
<feature type="compositionally biased region" description="Polar residues" evidence="1">
    <location>
        <begin position="52"/>
        <end position="71"/>
    </location>
</feature>
<keyword evidence="2" id="KW-1185">Reference proteome</keyword>
<sequence>MAICCGKSKKNKKTTTSLKSEIRQPESAMIAGKEAAASETAIPPSTREKISGNKSVISTNTPAEKTTQKAPTATGAPQEATKTSKKGKGLGKIAEVGGKKSSAPSPTPPTTPPPVAGSDVISLIPMSPSTPTSVPTISSKESGTSGTSKLITETATTATSDPAPSSNIIEEIDDSVSSASKKSAKRKRSAAIRAHEDGPEDEMTGKPR</sequence>
<dbReference type="Proteomes" id="UP000887561">
    <property type="component" value="Unplaced"/>
</dbReference>
<feature type="compositionally biased region" description="Pro residues" evidence="1">
    <location>
        <begin position="105"/>
        <end position="115"/>
    </location>
</feature>
<accession>A0A915LJ68</accession>
<evidence type="ECO:0000256" key="1">
    <source>
        <dbReference type="SAM" id="MobiDB-lite"/>
    </source>
</evidence>
<name>A0A915LJ68_MELJA</name>
<feature type="region of interest" description="Disordered" evidence="1">
    <location>
        <begin position="1"/>
        <end position="208"/>
    </location>
</feature>
<reference evidence="3" key="1">
    <citation type="submission" date="2022-11" db="UniProtKB">
        <authorList>
            <consortium name="WormBaseParasite"/>
        </authorList>
    </citation>
    <scope>IDENTIFICATION</scope>
</reference>
<evidence type="ECO:0000313" key="3">
    <source>
        <dbReference type="WBParaSite" id="scaffold11514_cov278.g15641"/>
    </source>
</evidence>
<feature type="compositionally biased region" description="Basic and acidic residues" evidence="1">
    <location>
        <begin position="193"/>
        <end position="208"/>
    </location>
</feature>
<evidence type="ECO:0000313" key="2">
    <source>
        <dbReference type="Proteomes" id="UP000887561"/>
    </source>
</evidence>